<feature type="transmembrane region" description="Helical" evidence="10">
    <location>
        <begin position="356"/>
        <end position="379"/>
    </location>
</feature>
<feature type="transmembrane region" description="Helical" evidence="10">
    <location>
        <begin position="294"/>
        <end position="321"/>
    </location>
</feature>
<dbReference type="InterPro" id="IPR001991">
    <property type="entry name" value="Na-dicarboxylate_symporter"/>
</dbReference>
<comment type="function">
    <text evidence="8">Responsible for the transport of dicarboxylates such as succinate, fumarate, and malate from the periplasm across the membrane.</text>
</comment>
<dbReference type="AlphaFoldDB" id="A0A3G2HUQ9"/>
<dbReference type="Gene3D" id="1.10.3860.10">
    <property type="entry name" value="Sodium:dicarboxylate symporter"/>
    <property type="match status" value="1"/>
</dbReference>
<evidence type="ECO:0000313" key="11">
    <source>
        <dbReference type="EMBL" id="AYN20896.1"/>
    </source>
</evidence>
<dbReference type="Pfam" id="PF00375">
    <property type="entry name" value="SDF"/>
    <property type="match status" value="1"/>
</dbReference>
<keyword evidence="6 10" id="KW-1133">Transmembrane helix</keyword>
<dbReference type="SUPFAM" id="SSF118215">
    <property type="entry name" value="Proton glutamate symport protein"/>
    <property type="match status" value="1"/>
</dbReference>
<dbReference type="Proteomes" id="UP000831759">
    <property type="component" value="Chromosome"/>
</dbReference>
<feature type="transmembrane region" description="Helical" evidence="10">
    <location>
        <begin position="230"/>
        <end position="250"/>
    </location>
</feature>
<feature type="transmembrane region" description="Helical" evidence="10">
    <location>
        <begin position="199"/>
        <end position="224"/>
    </location>
</feature>
<organism evidence="11 13">
    <name type="scientific">Alcaligenes aquatilis</name>
    <dbReference type="NCBI Taxonomy" id="323284"/>
    <lineage>
        <taxon>Bacteria</taxon>
        <taxon>Pseudomonadati</taxon>
        <taxon>Pseudomonadota</taxon>
        <taxon>Betaproteobacteria</taxon>
        <taxon>Burkholderiales</taxon>
        <taxon>Alcaligenaceae</taxon>
        <taxon>Alcaligenes</taxon>
    </lineage>
</organism>
<dbReference type="InterPro" id="IPR036458">
    <property type="entry name" value="Na:dicarbo_symporter_sf"/>
</dbReference>
<keyword evidence="4 10" id="KW-0812">Transmembrane</keyword>
<dbReference type="GO" id="GO:0005886">
    <property type="term" value="C:plasma membrane"/>
    <property type="evidence" value="ECO:0007669"/>
    <property type="project" value="UniProtKB-SubCell"/>
</dbReference>
<dbReference type="GeneID" id="96868968"/>
<comment type="subcellular location">
    <subcellularLocation>
        <location evidence="1">Cell membrane</location>
        <topology evidence="1">Multi-pass membrane protein</topology>
    </subcellularLocation>
</comment>
<keyword evidence="2" id="KW-0813">Transport</keyword>
<keyword evidence="14" id="KW-1185">Reference proteome</keyword>
<dbReference type="KEGG" id="aaqu:D3M96_10385"/>
<evidence type="ECO:0000256" key="5">
    <source>
        <dbReference type="ARBA" id="ARBA00022847"/>
    </source>
</evidence>
<evidence type="ECO:0000313" key="13">
    <source>
        <dbReference type="Proteomes" id="UP000268070"/>
    </source>
</evidence>
<dbReference type="RefSeq" id="WP_094196652.1">
    <property type="nucleotide sequence ID" value="NZ_CP032153.1"/>
</dbReference>
<dbReference type="OrthoDB" id="9766690at2"/>
<dbReference type="Proteomes" id="UP000268070">
    <property type="component" value="Chromosome"/>
</dbReference>
<feature type="transmembrane region" description="Helical" evidence="10">
    <location>
        <begin position="153"/>
        <end position="170"/>
    </location>
</feature>
<reference evidence="11 13" key="1">
    <citation type="submission" date="2018-09" db="EMBL/GenBank/DDBJ databases">
        <title>Complete genome sequence of the hydrocarbonoclastic bacterium Alcaligenes aquatilis QD168, isolated from a crude-oil polluted marine sediment of Central Chile.</title>
        <authorList>
            <person name="Duran R.E."/>
            <person name="Barra B."/>
            <person name="Salva-Serra F."/>
            <person name="Mendez V."/>
            <person name="Moore E.R.B."/>
            <person name="Seeger M."/>
        </authorList>
    </citation>
    <scope>NUCLEOTIDE SEQUENCE [LARGE SCALE GENOMIC DNA]</scope>
    <source>
        <strain evidence="11 13">QD168</strain>
    </source>
</reference>
<evidence type="ECO:0000313" key="14">
    <source>
        <dbReference type="Proteomes" id="UP000831759"/>
    </source>
</evidence>
<protein>
    <submittedName>
        <fullName evidence="11">Dicarboxylate/amino acid:cation symporter</fullName>
    </submittedName>
</protein>
<reference evidence="12 14" key="2">
    <citation type="journal article" date="2022" name="Int. J. Syst. Evol. Microbiol.">
        <title>Characterization of Alcaligenes aquatilis as a novel member of heterotrophic nitrifier-aerobic denitrifier and its performance in treating piggery wastewater.</title>
        <authorList>
            <person name="Cao X."/>
            <person name="Zhao B."/>
            <person name="Wu Y."/>
            <person name="Huang J."/>
            <person name="Wang H."/>
            <person name="Sun X."/>
            <person name="Li S."/>
        </authorList>
    </citation>
    <scope>NUCLEOTIDE SEQUENCE [LARGE SCALE GENOMIC DNA]</scope>
    <source>
        <strain evidence="12 14">AS1</strain>
    </source>
</reference>
<evidence type="ECO:0000256" key="1">
    <source>
        <dbReference type="ARBA" id="ARBA00004651"/>
    </source>
</evidence>
<keyword evidence="5" id="KW-0769">Symport</keyword>
<evidence type="ECO:0000256" key="10">
    <source>
        <dbReference type="SAM" id="Phobius"/>
    </source>
</evidence>
<evidence type="ECO:0000313" key="12">
    <source>
        <dbReference type="EMBL" id="UQN37723.1"/>
    </source>
</evidence>
<feature type="transmembrane region" description="Helical" evidence="10">
    <location>
        <begin position="48"/>
        <end position="72"/>
    </location>
</feature>
<dbReference type="PANTHER" id="PTHR42865">
    <property type="entry name" value="PROTON/GLUTAMATE-ASPARTATE SYMPORTER"/>
    <property type="match status" value="1"/>
</dbReference>
<dbReference type="EMBL" id="CP094619">
    <property type="protein sequence ID" value="UQN37723.1"/>
    <property type="molecule type" value="Genomic_DNA"/>
</dbReference>
<feature type="transmembrane region" description="Helical" evidence="10">
    <location>
        <begin position="84"/>
        <end position="106"/>
    </location>
</feature>
<dbReference type="FunFam" id="1.10.3860.10:FF:000001">
    <property type="entry name" value="C4-dicarboxylate transport protein"/>
    <property type="match status" value="1"/>
</dbReference>
<sequence length="440" mass="46853">MKLNKQTTWILIAMALGVVVGYICHKMADTPEQAHAIASYFGMVTDMFLRLIKMIIAPLIFATLVAGMASMDDAATVGRIGGRAVGWFLLASLVSLTVGLIFANIFQPGANVGIPLPAESAHLGVDTSALNLKTFLTHVVPRNFFESMSKNEILQILVFSVFFGLALGKVRGNPQANTLAQTIEGAVPVMLTVTNYVMYFAPLGVFAAVANIITTEGLGILAVYGKFLGSFYATLVVLWLILLAAGFLVLKGRVFTLFKEIRQPMLLGFSTASSEAAYPRLMEKLEVFGVRKRVIGFVLPLGYSFNLDGSMIYTAFAALFISQAYDVPLTLQQQIIMLLVLMISSKGIAGVPRSALVVVAAVLPMFGLPEAGVLLIMGIDHFLDMGRTATNVLGNGIATAVVAKWEGAIDAPDEADSRAAGSSQPRPEEAAPASSAPVIA</sequence>
<feature type="transmembrane region" description="Helical" evidence="10">
    <location>
        <begin position="7"/>
        <end position="28"/>
    </location>
</feature>
<feature type="region of interest" description="Disordered" evidence="9">
    <location>
        <begin position="413"/>
        <end position="440"/>
    </location>
</feature>
<dbReference type="PRINTS" id="PR00173">
    <property type="entry name" value="EDTRNSPORT"/>
</dbReference>
<evidence type="ECO:0000256" key="4">
    <source>
        <dbReference type="ARBA" id="ARBA00022692"/>
    </source>
</evidence>
<dbReference type="GO" id="GO:0015293">
    <property type="term" value="F:symporter activity"/>
    <property type="evidence" value="ECO:0007669"/>
    <property type="project" value="UniProtKB-KW"/>
</dbReference>
<dbReference type="EMBL" id="CP032153">
    <property type="protein sequence ID" value="AYN20896.1"/>
    <property type="molecule type" value="Genomic_DNA"/>
</dbReference>
<evidence type="ECO:0000256" key="6">
    <source>
        <dbReference type="ARBA" id="ARBA00022989"/>
    </source>
</evidence>
<proteinExistence type="predicted"/>
<feature type="compositionally biased region" description="Low complexity" evidence="9">
    <location>
        <begin position="422"/>
        <end position="440"/>
    </location>
</feature>
<gene>
    <name evidence="11" type="ORF">D3M96_10385</name>
    <name evidence="12" type="ORF">MTR80_08480</name>
</gene>
<dbReference type="PANTHER" id="PTHR42865:SF7">
    <property type="entry name" value="PROTON_GLUTAMATE-ASPARTATE SYMPORTER"/>
    <property type="match status" value="1"/>
</dbReference>
<evidence type="ECO:0000256" key="7">
    <source>
        <dbReference type="ARBA" id="ARBA00023136"/>
    </source>
</evidence>
<keyword evidence="3" id="KW-1003">Cell membrane</keyword>
<evidence type="ECO:0000256" key="8">
    <source>
        <dbReference type="ARBA" id="ARBA00053346"/>
    </source>
</evidence>
<name>A0A3G2HUQ9_9BURK</name>
<evidence type="ECO:0000256" key="9">
    <source>
        <dbReference type="SAM" id="MobiDB-lite"/>
    </source>
</evidence>
<evidence type="ECO:0000256" key="2">
    <source>
        <dbReference type="ARBA" id="ARBA00022448"/>
    </source>
</evidence>
<feature type="transmembrane region" description="Helical" evidence="10">
    <location>
        <begin position="327"/>
        <end position="344"/>
    </location>
</feature>
<evidence type="ECO:0000256" key="3">
    <source>
        <dbReference type="ARBA" id="ARBA00022475"/>
    </source>
</evidence>
<accession>A0A3G2HUQ9</accession>
<dbReference type="GO" id="GO:0006835">
    <property type="term" value="P:dicarboxylic acid transport"/>
    <property type="evidence" value="ECO:0007669"/>
    <property type="project" value="TreeGrafter"/>
</dbReference>
<keyword evidence="7 10" id="KW-0472">Membrane</keyword>